<evidence type="ECO:0000313" key="2">
    <source>
        <dbReference type="Proteomes" id="UP000677687"/>
    </source>
</evidence>
<gene>
    <name evidence="1" type="ORF">J4415_03420</name>
</gene>
<accession>A0A8T4KY35</accession>
<comment type="caution">
    <text evidence="1">The sequence shown here is derived from an EMBL/GenBank/DDBJ whole genome shotgun (WGS) entry which is preliminary data.</text>
</comment>
<dbReference type="AlphaFoldDB" id="A0A8T4KY35"/>
<dbReference type="EMBL" id="JAGVWD010000051">
    <property type="protein sequence ID" value="MBS3057650.1"/>
    <property type="molecule type" value="Genomic_DNA"/>
</dbReference>
<evidence type="ECO:0000313" key="1">
    <source>
        <dbReference type="EMBL" id="MBS3057650.1"/>
    </source>
</evidence>
<dbReference type="Proteomes" id="UP000677687">
    <property type="component" value="Unassembled WGS sequence"/>
</dbReference>
<name>A0A8T4KY35_9ARCH</name>
<protein>
    <submittedName>
        <fullName evidence="1">Uncharacterized protein</fullName>
    </submittedName>
</protein>
<organism evidence="1 2">
    <name type="scientific">Candidatus Iainarchaeum sp</name>
    <dbReference type="NCBI Taxonomy" id="3101447"/>
    <lineage>
        <taxon>Archaea</taxon>
        <taxon>Candidatus Iainarchaeota</taxon>
        <taxon>Candidatus Iainarchaeia</taxon>
        <taxon>Candidatus Iainarchaeales</taxon>
        <taxon>Candidatus Iainarchaeaceae</taxon>
        <taxon>Candidatus Iainarchaeum</taxon>
    </lineage>
</organism>
<sequence length="68" mass="8024">MDAFGRVMLSKAVRKQFPARKFEVLVKKEEIRLKPIKTLDELFGTLPKISMVEFRKKHDEEAKHEHTS</sequence>
<reference evidence="1" key="1">
    <citation type="submission" date="2021-03" db="EMBL/GenBank/DDBJ databases">
        <authorList>
            <person name="Jaffe A."/>
        </authorList>
    </citation>
    <scope>NUCLEOTIDE SEQUENCE</scope>
    <source>
        <strain evidence="1">RIFCSPHIGHO2_01_FULL_AR10_44_11</strain>
    </source>
</reference>
<proteinExistence type="predicted"/>
<reference evidence="1" key="2">
    <citation type="submission" date="2021-05" db="EMBL/GenBank/DDBJ databases">
        <title>Protein family content uncovers lineage relationships and bacterial pathway maintenance mechanisms in DPANN archaea.</title>
        <authorList>
            <person name="Castelle C.J."/>
            <person name="Meheust R."/>
            <person name="Jaffe A.L."/>
            <person name="Seitz K."/>
            <person name="Gong X."/>
            <person name="Baker B.J."/>
            <person name="Banfield J.F."/>
        </authorList>
    </citation>
    <scope>NUCLEOTIDE SEQUENCE</scope>
    <source>
        <strain evidence="1">RIFCSPHIGHO2_01_FULL_AR10_44_11</strain>
    </source>
</reference>